<proteinExistence type="predicted"/>
<dbReference type="Proteomes" id="UP000182680">
    <property type="component" value="Unassembled WGS sequence"/>
</dbReference>
<gene>
    <name evidence="1" type="ORF">SAMN02910291_02302</name>
</gene>
<organism evidence="1 2">
    <name type="scientific">Desulfovibrio desulfuricans</name>
    <dbReference type="NCBI Taxonomy" id="876"/>
    <lineage>
        <taxon>Bacteria</taxon>
        <taxon>Pseudomonadati</taxon>
        <taxon>Thermodesulfobacteriota</taxon>
        <taxon>Desulfovibrionia</taxon>
        <taxon>Desulfovibrionales</taxon>
        <taxon>Desulfovibrionaceae</taxon>
        <taxon>Desulfovibrio</taxon>
    </lineage>
</organism>
<dbReference type="RefSeq" id="WP_012625045.1">
    <property type="nucleotide sequence ID" value="NZ_FPIW01000053.1"/>
</dbReference>
<dbReference type="AlphaFoldDB" id="A0AA94HUD4"/>
<name>A0AA94HUD4_DESDE</name>
<dbReference type="OMA" id="FRGCHTD"/>
<dbReference type="EMBL" id="FPIW01000053">
    <property type="protein sequence ID" value="SFW65175.1"/>
    <property type="molecule type" value="Genomic_DNA"/>
</dbReference>
<accession>A0AA94HUD4</accession>
<evidence type="ECO:0000313" key="1">
    <source>
        <dbReference type="EMBL" id="SFW65175.1"/>
    </source>
</evidence>
<reference evidence="2" key="1">
    <citation type="submission" date="2016-11" db="EMBL/GenBank/DDBJ databases">
        <authorList>
            <person name="Jaros S."/>
            <person name="Januszkiewicz K."/>
            <person name="Wedrychowicz H."/>
        </authorList>
    </citation>
    <scope>NUCLEOTIDE SEQUENCE [LARGE SCALE GENOMIC DNA]</scope>
    <source>
        <strain evidence="2">DSM 7057</strain>
    </source>
</reference>
<comment type="caution">
    <text evidence="1">The sequence shown here is derived from an EMBL/GenBank/DDBJ whole genome shotgun (WGS) entry which is preliminary data.</text>
</comment>
<protein>
    <submittedName>
        <fullName evidence="1">Uncharacterized protein</fullName>
    </submittedName>
</protein>
<evidence type="ECO:0000313" key="2">
    <source>
        <dbReference type="Proteomes" id="UP000182680"/>
    </source>
</evidence>
<sequence>MSTVMPQSELVRKAAAYLAEERARDPRKGLALLLDEAGMRFNLTPLDAMALERLFRNGDTVKTE</sequence>